<keyword evidence="2" id="KW-0539">Nucleus</keyword>
<organism evidence="4 5">
    <name type="scientific">Salvator merianae</name>
    <name type="common">Argentine black and white tegu</name>
    <name type="synonym">Tupinambis merianae</name>
    <dbReference type="NCBI Taxonomy" id="96440"/>
    <lineage>
        <taxon>Eukaryota</taxon>
        <taxon>Metazoa</taxon>
        <taxon>Chordata</taxon>
        <taxon>Craniata</taxon>
        <taxon>Vertebrata</taxon>
        <taxon>Euteleostomi</taxon>
        <taxon>Lepidosauria</taxon>
        <taxon>Squamata</taxon>
        <taxon>Bifurcata</taxon>
        <taxon>Unidentata</taxon>
        <taxon>Episquamata</taxon>
        <taxon>Laterata</taxon>
        <taxon>Teiioidea</taxon>
        <taxon>Teiidae</taxon>
        <taxon>Salvator</taxon>
    </lineage>
</organism>
<evidence type="ECO:0000256" key="1">
    <source>
        <dbReference type="ARBA" id="ARBA00004123"/>
    </source>
</evidence>
<sequence>MSKGHIICRKKQGEIEVPLSLIDKCYWKPPVTSFSCFPETLLQRERRFRRQVPQTLCEIWKCDWGGGRERGREPSLRLCEPLQATKTHSLSCGTRFGTIMAADETPTKASNSGDTLVQCADGLTQDTFKICKEFLRPFKKNLRKLNLPKDFPKEKRLSFIQKNLTVLGDHINVFLQHYCKKWEIHHWKKMLWKFVSLFSAFDEKWLCKMYRYSKTNQAGKFLVSCAWQNINGTRGPLSPGTWPKLPPKPLPLITKHQASKCRNTIFIRSIIHFSNTINRLSQCWLQTYLVMV</sequence>
<evidence type="ECO:0000256" key="2">
    <source>
        <dbReference type="ARBA" id="ARBA00023242"/>
    </source>
</evidence>
<proteinExistence type="predicted"/>
<dbReference type="SMART" id="SM01176">
    <property type="entry name" value="DUF4208"/>
    <property type="match status" value="1"/>
</dbReference>
<dbReference type="Proteomes" id="UP000694421">
    <property type="component" value="Unplaced"/>
</dbReference>
<name>A0A8D0C9A8_SALMN</name>
<comment type="subcellular location">
    <subcellularLocation>
        <location evidence="1">Nucleus</location>
    </subcellularLocation>
</comment>
<reference evidence="4" key="2">
    <citation type="submission" date="2025-09" db="UniProtKB">
        <authorList>
            <consortium name="Ensembl"/>
        </authorList>
    </citation>
    <scope>IDENTIFICATION</scope>
</reference>
<dbReference type="Pfam" id="PF13907">
    <property type="entry name" value="CHD1-like_C"/>
    <property type="match status" value="1"/>
</dbReference>
<keyword evidence="5" id="KW-1185">Reference proteome</keyword>
<evidence type="ECO:0000313" key="4">
    <source>
        <dbReference type="Ensembl" id="ENSSMRP00000019201.1"/>
    </source>
</evidence>
<dbReference type="GeneTree" id="ENSGT00390000003769"/>
<evidence type="ECO:0000259" key="3">
    <source>
        <dbReference type="SMART" id="SM01176"/>
    </source>
</evidence>
<dbReference type="Ensembl" id="ENSSMRT00000022513.1">
    <property type="protein sequence ID" value="ENSSMRP00000019201.1"/>
    <property type="gene ID" value="ENSSMRG00000014959.1"/>
</dbReference>
<dbReference type="PANTHER" id="PTHR21765">
    <property type="entry name" value="SIMILAR TO CHROMODOMAIN-HELICASE-DNA-BINDING PROTEIN 1 (CHD-1)"/>
    <property type="match status" value="1"/>
</dbReference>
<dbReference type="AlphaFoldDB" id="A0A8D0C9A8"/>
<evidence type="ECO:0000313" key="5">
    <source>
        <dbReference type="Proteomes" id="UP000694421"/>
    </source>
</evidence>
<dbReference type="PANTHER" id="PTHR21765:SF1">
    <property type="entry name" value="CHD1 HELICAL C-TERMINAL DOMAIN CONTAINING PROTEIN 1"/>
    <property type="match status" value="1"/>
</dbReference>
<reference evidence="4" key="1">
    <citation type="submission" date="2025-08" db="UniProtKB">
        <authorList>
            <consortium name="Ensembl"/>
        </authorList>
    </citation>
    <scope>IDENTIFICATION</scope>
</reference>
<dbReference type="InterPro" id="IPR025260">
    <property type="entry name" value="CHD1-like_C"/>
</dbReference>
<feature type="domain" description="Chromodomain-helicase-DNA-binding protein 1-like C-terminal" evidence="3">
    <location>
        <begin position="110"/>
        <end position="213"/>
    </location>
</feature>
<dbReference type="GO" id="GO:0005634">
    <property type="term" value="C:nucleus"/>
    <property type="evidence" value="ECO:0007669"/>
    <property type="project" value="UniProtKB-SubCell"/>
</dbReference>
<dbReference type="InterPro" id="IPR039880">
    <property type="entry name" value="CHCT1-like"/>
</dbReference>
<protein>
    <submittedName>
        <fullName evidence="4">CHD1 helical C-terminal domain containing 1</fullName>
    </submittedName>
</protein>
<accession>A0A8D0C9A8</accession>